<organism evidence="2 3">
    <name type="scientific">Kocuria oceani</name>
    <dbReference type="NCBI Taxonomy" id="988827"/>
    <lineage>
        <taxon>Bacteria</taxon>
        <taxon>Bacillati</taxon>
        <taxon>Actinomycetota</taxon>
        <taxon>Actinomycetes</taxon>
        <taxon>Micrococcales</taxon>
        <taxon>Micrococcaceae</taxon>
        <taxon>Kocuria</taxon>
    </lineage>
</organism>
<dbReference type="Pfam" id="PF04020">
    <property type="entry name" value="Phage_holin_4_2"/>
    <property type="match status" value="1"/>
</dbReference>
<proteinExistence type="predicted"/>
<keyword evidence="3" id="KW-1185">Reference proteome</keyword>
<gene>
    <name evidence="2" type="ORF">ACFPCS_15605</name>
</gene>
<dbReference type="EMBL" id="JBHSIW010000024">
    <property type="protein sequence ID" value="MFC4904995.1"/>
    <property type="molecule type" value="Genomic_DNA"/>
</dbReference>
<protein>
    <submittedName>
        <fullName evidence="2">Phage holin family protein</fullName>
    </submittedName>
</protein>
<name>A0ABV9TP44_9MICC</name>
<keyword evidence="1" id="KW-0812">Transmembrane</keyword>
<dbReference type="PANTHER" id="PTHR37309:SF1">
    <property type="entry name" value="SLR0284 PROTEIN"/>
    <property type="match status" value="1"/>
</dbReference>
<dbReference type="PANTHER" id="PTHR37309">
    <property type="entry name" value="SLR0284 PROTEIN"/>
    <property type="match status" value="1"/>
</dbReference>
<sequence length="136" mass="13919">MITSVLIRWVVLAGAVELAAWILPGVTLTGGVLAHLLVALLIGLVNALVPLITARLPQPGSVLLLGLLLGLLTLAVNAVLVWVVAAVTPWLAISGLLAAAGAVVLISVFAAVLSLLVDRFMASRDHRPGQGARATT</sequence>
<feature type="transmembrane region" description="Helical" evidence="1">
    <location>
        <begin position="32"/>
        <end position="52"/>
    </location>
</feature>
<accession>A0ABV9TP44</accession>
<dbReference type="Proteomes" id="UP001595797">
    <property type="component" value="Unassembled WGS sequence"/>
</dbReference>
<evidence type="ECO:0000313" key="3">
    <source>
        <dbReference type="Proteomes" id="UP001595797"/>
    </source>
</evidence>
<dbReference type="RefSeq" id="WP_277551392.1">
    <property type="nucleotide sequence ID" value="NZ_JARAMH010000008.1"/>
</dbReference>
<feature type="transmembrane region" description="Helical" evidence="1">
    <location>
        <begin position="91"/>
        <end position="117"/>
    </location>
</feature>
<keyword evidence="1" id="KW-0472">Membrane</keyword>
<dbReference type="InterPro" id="IPR007165">
    <property type="entry name" value="Phage_holin_4_2"/>
</dbReference>
<feature type="transmembrane region" description="Helical" evidence="1">
    <location>
        <begin position="64"/>
        <end position="85"/>
    </location>
</feature>
<evidence type="ECO:0000313" key="2">
    <source>
        <dbReference type="EMBL" id="MFC4904995.1"/>
    </source>
</evidence>
<evidence type="ECO:0000256" key="1">
    <source>
        <dbReference type="SAM" id="Phobius"/>
    </source>
</evidence>
<reference evidence="3" key="1">
    <citation type="journal article" date="2019" name="Int. J. Syst. Evol. Microbiol.">
        <title>The Global Catalogue of Microorganisms (GCM) 10K type strain sequencing project: providing services to taxonomists for standard genome sequencing and annotation.</title>
        <authorList>
            <consortium name="The Broad Institute Genomics Platform"/>
            <consortium name="The Broad Institute Genome Sequencing Center for Infectious Disease"/>
            <person name="Wu L."/>
            <person name="Ma J."/>
        </authorList>
    </citation>
    <scope>NUCLEOTIDE SEQUENCE [LARGE SCALE GENOMIC DNA]</scope>
    <source>
        <strain evidence="3">CGMCC 4.6946</strain>
    </source>
</reference>
<keyword evidence="1" id="KW-1133">Transmembrane helix</keyword>
<comment type="caution">
    <text evidence="2">The sequence shown here is derived from an EMBL/GenBank/DDBJ whole genome shotgun (WGS) entry which is preliminary data.</text>
</comment>
<feature type="transmembrane region" description="Helical" evidence="1">
    <location>
        <begin position="7"/>
        <end position="26"/>
    </location>
</feature>